<evidence type="ECO:0000313" key="2">
    <source>
        <dbReference type="Proteomes" id="UP000287401"/>
    </source>
</evidence>
<reference evidence="1 2" key="1">
    <citation type="submission" date="2018-07" db="EMBL/GenBank/DDBJ databases">
        <title>Genomic and Epidemiologic Investigation of an Indolent Hospital Outbreak.</title>
        <authorList>
            <person name="Johnson R.C."/>
            <person name="Deming C."/>
            <person name="Conlan S."/>
            <person name="Zellmer C.J."/>
            <person name="Michelin A.V."/>
            <person name="Lee-Lin S."/>
            <person name="Thomas P.J."/>
            <person name="Park M."/>
            <person name="Weingarten R.A."/>
            <person name="Less J."/>
            <person name="Dekker J.P."/>
            <person name="Frank K.M."/>
            <person name="Musser K.A."/>
            <person name="Mcquiston J.R."/>
            <person name="Henderson D.K."/>
            <person name="Lau A.F."/>
            <person name="Palmore T.N."/>
            <person name="Segre J.A."/>
        </authorList>
    </citation>
    <scope>NUCLEOTIDE SEQUENCE [LARGE SCALE GENOMIC DNA]</scope>
    <source>
        <strain evidence="1 2">SK-NIH.Env6_1116</strain>
    </source>
</reference>
<proteinExistence type="predicted"/>
<dbReference type="Proteomes" id="UP000287401">
    <property type="component" value="Unassembled WGS sequence"/>
</dbReference>
<name>A0A430BN15_SPHYA</name>
<comment type="caution">
    <text evidence="1">The sequence shown here is derived from an EMBL/GenBank/DDBJ whole genome shotgun (WGS) entry which is preliminary data.</text>
</comment>
<sequence length="101" mass="11670">MERTVARFSDYEYLSHCSELGREAPLPSRRTEKRVRMIITLSDLLAGIRDRKVQLGIVDTPECTEAMRNKGCNRTLQKRAMLARINVRARDADVEPLKAYF</sequence>
<organism evidence="1 2">
    <name type="scientific">Sphingobium yanoikuyae</name>
    <name type="common">Sphingomonas yanoikuyae</name>
    <dbReference type="NCBI Taxonomy" id="13690"/>
    <lineage>
        <taxon>Bacteria</taxon>
        <taxon>Pseudomonadati</taxon>
        <taxon>Pseudomonadota</taxon>
        <taxon>Alphaproteobacteria</taxon>
        <taxon>Sphingomonadales</taxon>
        <taxon>Sphingomonadaceae</taxon>
        <taxon>Sphingobium</taxon>
    </lineage>
</organism>
<protein>
    <submittedName>
        <fullName evidence="1">Uncharacterized protein</fullName>
    </submittedName>
</protein>
<dbReference type="AlphaFoldDB" id="A0A430BN15"/>
<accession>A0A430BN15</accession>
<dbReference type="EMBL" id="QRAL01000030">
    <property type="protein sequence ID" value="RSU54116.1"/>
    <property type="molecule type" value="Genomic_DNA"/>
</dbReference>
<evidence type="ECO:0000313" key="1">
    <source>
        <dbReference type="EMBL" id="RSU54116.1"/>
    </source>
</evidence>
<gene>
    <name evidence="1" type="ORF">DAH51_20435</name>
</gene>